<dbReference type="RefSeq" id="WP_106594232.1">
    <property type="nucleotide sequence ID" value="NZ_PYAS01000002.1"/>
</dbReference>
<dbReference type="Proteomes" id="UP000241964">
    <property type="component" value="Unassembled WGS sequence"/>
</dbReference>
<organism evidence="1 2">
    <name type="scientific">Dyadobacter jiangsuensis</name>
    <dbReference type="NCBI Taxonomy" id="1591085"/>
    <lineage>
        <taxon>Bacteria</taxon>
        <taxon>Pseudomonadati</taxon>
        <taxon>Bacteroidota</taxon>
        <taxon>Cytophagia</taxon>
        <taxon>Cytophagales</taxon>
        <taxon>Spirosomataceae</taxon>
        <taxon>Dyadobacter</taxon>
    </lineage>
</organism>
<keyword evidence="2" id="KW-1185">Reference proteome</keyword>
<protein>
    <recommendedName>
        <fullName evidence="3">DUF4062 domain-containing protein</fullName>
    </recommendedName>
</protein>
<evidence type="ECO:0000313" key="2">
    <source>
        <dbReference type="Proteomes" id="UP000241964"/>
    </source>
</evidence>
<accession>A0A2P8GF53</accession>
<proteinExistence type="predicted"/>
<gene>
    <name evidence="1" type="ORF">CLV60_102317</name>
</gene>
<reference evidence="1 2" key="1">
    <citation type="submission" date="2018-03" db="EMBL/GenBank/DDBJ databases">
        <title>Genomic Encyclopedia of Archaeal and Bacterial Type Strains, Phase II (KMG-II): from individual species to whole genera.</title>
        <authorList>
            <person name="Goeker M."/>
        </authorList>
    </citation>
    <scope>NUCLEOTIDE SEQUENCE [LARGE SCALE GENOMIC DNA]</scope>
    <source>
        <strain evidence="1 2">DSM 29057</strain>
    </source>
</reference>
<evidence type="ECO:0000313" key="1">
    <source>
        <dbReference type="EMBL" id="PSL32599.1"/>
    </source>
</evidence>
<sequence>MPYTAQVFNVMLASPSDVAEERKVAREVILEWNNVHSQSRKIVLMPIGWEYNAVPEMGDRPQEIINKQLLTNADILIGIFWTRIGTSTGKAVSGTVEEIENHINSNRPTLLYFSNKPVNPDTIDAQQHAGVKSLKQEFQPRGLSESFNSLDDFKSKLQRQLATKLNESEYIEIVTNVQLPIPNPTPLMSDSAKLLLKECALDEDGEIYMVNYIGGFELQTNNKKINTDNSARTLANFQSAIKELQSLGLIHSIGTQGTGFRITAEGYNLADKINNSDI</sequence>
<comment type="caution">
    <text evidence="1">The sequence shown here is derived from an EMBL/GenBank/DDBJ whole genome shotgun (WGS) entry which is preliminary data.</text>
</comment>
<dbReference type="AlphaFoldDB" id="A0A2P8GF53"/>
<name>A0A2P8GF53_9BACT</name>
<evidence type="ECO:0008006" key="3">
    <source>
        <dbReference type="Google" id="ProtNLM"/>
    </source>
</evidence>
<dbReference type="OrthoDB" id="6249026at2"/>
<dbReference type="EMBL" id="PYAS01000002">
    <property type="protein sequence ID" value="PSL32599.1"/>
    <property type="molecule type" value="Genomic_DNA"/>
</dbReference>